<gene>
    <name evidence="1" type="ORF">GCM10010357_33020</name>
</gene>
<keyword evidence="2" id="KW-1185">Reference proteome</keyword>
<evidence type="ECO:0000313" key="1">
    <source>
        <dbReference type="EMBL" id="GAA0409345.1"/>
    </source>
</evidence>
<dbReference type="EMBL" id="BAAABX010000035">
    <property type="protein sequence ID" value="GAA0409345.1"/>
    <property type="molecule type" value="Genomic_DNA"/>
</dbReference>
<dbReference type="Proteomes" id="UP001500879">
    <property type="component" value="Unassembled WGS sequence"/>
</dbReference>
<organism evidence="1 2">
    <name type="scientific">Streptomyces luteireticuli</name>
    <dbReference type="NCBI Taxonomy" id="173858"/>
    <lineage>
        <taxon>Bacteria</taxon>
        <taxon>Bacillati</taxon>
        <taxon>Actinomycetota</taxon>
        <taxon>Actinomycetes</taxon>
        <taxon>Kitasatosporales</taxon>
        <taxon>Streptomycetaceae</taxon>
        <taxon>Streptomyces</taxon>
    </lineage>
</organism>
<proteinExistence type="predicted"/>
<evidence type="ECO:0000313" key="2">
    <source>
        <dbReference type="Proteomes" id="UP001500879"/>
    </source>
</evidence>
<accession>A0ABN0YT24</accession>
<reference evidence="1 2" key="1">
    <citation type="journal article" date="2019" name="Int. J. Syst. Evol. Microbiol.">
        <title>The Global Catalogue of Microorganisms (GCM) 10K type strain sequencing project: providing services to taxonomists for standard genome sequencing and annotation.</title>
        <authorList>
            <consortium name="The Broad Institute Genomics Platform"/>
            <consortium name="The Broad Institute Genome Sequencing Center for Infectious Disease"/>
            <person name="Wu L."/>
            <person name="Ma J."/>
        </authorList>
    </citation>
    <scope>NUCLEOTIDE SEQUENCE [LARGE SCALE GENOMIC DNA]</scope>
    <source>
        <strain evidence="1 2">JCM 4788</strain>
    </source>
</reference>
<name>A0ABN0YT24_9ACTN</name>
<protein>
    <submittedName>
        <fullName evidence="1">Uncharacterized protein</fullName>
    </submittedName>
</protein>
<sequence length="97" mass="10876">MQLMTAGSTWEAVMALLFIGIDPDTDLDHCPAAWVDIDKKPEPDILFQGWLADEATQAECRKNSPDPDTEAVIRMPYRMIDVIRKACDAAEEAARLR</sequence>
<comment type="caution">
    <text evidence="1">The sequence shown here is derived from an EMBL/GenBank/DDBJ whole genome shotgun (WGS) entry which is preliminary data.</text>
</comment>